<gene>
    <name evidence="1" type="ORF">AKO1_012555</name>
</gene>
<protein>
    <submittedName>
        <fullName evidence="1">Uncharacterized protein</fullName>
    </submittedName>
</protein>
<proteinExistence type="predicted"/>
<organism evidence="1 2">
    <name type="scientific">Acrasis kona</name>
    <dbReference type="NCBI Taxonomy" id="1008807"/>
    <lineage>
        <taxon>Eukaryota</taxon>
        <taxon>Discoba</taxon>
        <taxon>Heterolobosea</taxon>
        <taxon>Tetramitia</taxon>
        <taxon>Eutetramitia</taxon>
        <taxon>Acrasidae</taxon>
        <taxon>Acrasis</taxon>
    </lineage>
</organism>
<sequence>MLRGRSFKSFANAARASFVGRSYSGKQSFSVIHQSSLKTTKTDIIDLTQSVDNLLYRISPFSLHSLFLFEAVIDDW</sequence>
<evidence type="ECO:0000313" key="1">
    <source>
        <dbReference type="EMBL" id="KAL0481666.1"/>
    </source>
</evidence>
<name>A0AAW2YXK5_9EUKA</name>
<dbReference type="AlphaFoldDB" id="A0AAW2YXK5"/>
<dbReference type="Proteomes" id="UP001431209">
    <property type="component" value="Unassembled WGS sequence"/>
</dbReference>
<accession>A0AAW2YXK5</accession>
<dbReference type="EMBL" id="JAOPGA020000783">
    <property type="protein sequence ID" value="KAL0481666.1"/>
    <property type="molecule type" value="Genomic_DNA"/>
</dbReference>
<comment type="caution">
    <text evidence="1">The sequence shown here is derived from an EMBL/GenBank/DDBJ whole genome shotgun (WGS) entry which is preliminary data.</text>
</comment>
<keyword evidence="2" id="KW-1185">Reference proteome</keyword>
<evidence type="ECO:0000313" key="2">
    <source>
        <dbReference type="Proteomes" id="UP001431209"/>
    </source>
</evidence>
<reference evidence="1 2" key="1">
    <citation type="submission" date="2024-03" db="EMBL/GenBank/DDBJ databases">
        <title>The Acrasis kona genome and developmental transcriptomes reveal deep origins of eukaryotic multicellular pathways.</title>
        <authorList>
            <person name="Sheikh S."/>
            <person name="Fu C.-J."/>
            <person name="Brown M.W."/>
            <person name="Baldauf S.L."/>
        </authorList>
    </citation>
    <scope>NUCLEOTIDE SEQUENCE [LARGE SCALE GENOMIC DNA]</scope>
    <source>
        <strain evidence="1 2">ATCC MYA-3509</strain>
    </source>
</reference>